<comment type="caution">
    <text evidence="1">The sequence shown here is derived from an EMBL/GenBank/DDBJ whole genome shotgun (WGS) entry which is preliminary data.</text>
</comment>
<evidence type="ECO:0000313" key="2">
    <source>
        <dbReference type="Proteomes" id="UP000786693"/>
    </source>
</evidence>
<evidence type="ECO:0000313" key="1">
    <source>
        <dbReference type="EMBL" id="GIT95377.1"/>
    </source>
</evidence>
<reference evidence="1 2" key="1">
    <citation type="submission" date="2021-05" db="EMBL/GenBank/DDBJ databases">
        <title>Bacteria Genome sequencing.</title>
        <authorList>
            <person name="Takabe Y."/>
            <person name="Nakajima Y."/>
            <person name="Suzuki S."/>
            <person name="Shiozaki T."/>
        </authorList>
    </citation>
    <scope>NUCLEOTIDE SEQUENCE [LARGE SCALE GENOMIC DNA]</scope>
    <source>
        <strain evidence="1 2">AI_62</strain>
    </source>
</reference>
<organism evidence="1 2">
    <name type="scientific">Jannaschia pagri</name>
    <dbReference type="NCBI Taxonomy" id="2829797"/>
    <lineage>
        <taxon>Bacteria</taxon>
        <taxon>Pseudomonadati</taxon>
        <taxon>Pseudomonadota</taxon>
        <taxon>Alphaproteobacteria</taxon>
        <taxon>Rhodobacterales</taxon>
        <taxon>Roseobacteraceae</taxon>
        <taxon>Jannaschia</taxon>
    </lineage>
</organism>
<gene>
    <name evidence="1" type="ORF">JANAI62_20000</name>
</gene>
<dbReference type="Proteomes" id="UP000786693">
    <property type="component" value="Unassembled WGS sequence"/>
</dbReference>
<dbReference type="EMBL" id="BPFH01000003">
    <property type="protein sequence ID" value="GIT95377.1"/>
    <property type="molecule type" value="Genomic_DNA"/>
</dbReference>
<proteinExistence type="predicted"/>
<keyword evidence="2" id="KW-1185">Reference proteome</keyword>
<name>A0ABQ4NLU4_9RHOB</name>
<accession>A0ABQ4NLU4</accession>
<protein>
    <submittedName>
        <fullName evidence="1">Uncharacterized protein</fullName>
    </submittedName>
</protein>
<sequence>MAEIAIGPLTPRAVCLMRPWSDLAMAPRLCKGLRLPAEIPLIISSYSLSSPKAQFGEVCAGLLAVFGYARLVLAI</sequence>